<dbReference type="VEuPathDB" id="VectorBase:HLOH_060854"/>
<dbReference type="Proteomes" id="UP000821853">
    <property type="component" value="Chromosome 1"/>
</dbReference>
<organism evidence="2 3">
    <name type="scientific">Haemaphysalis longicornis</name>
    <name type="common">Bush tick</name>
    <dbReference type="NCBI Taxonomy" id="44386"/>
    <lineage>
        <taxon>Eukaryota</taxon>
        <taxon>Metazoa</taxon>
        <taxon>Ecdysozoa</taxon>
        <taxon>Arthropoda</taxon>
        <taxon>Chelicerata</taxon>
        <taxon>Arachnida</taxon>
        <taxon>Acari</taxon>
        <taxon>Parasitiformes</taxon>
        <taxon>Ixodida</taxon>
        <taxon>Ixodoidea</taxon>
        <taxon>Ixodidae</taxon>
        <taxon>Haemaphysalinae</taxon>
        <taxon>Haemaphysalis</taxon>
    </lineage>
</organism>
<sequence>MQQSGQPIPVISRPRFIGGGFPSEGSRAPLHSRSRALCRATRVSAVQKRQPRPPPPGALLRVSSPRANGRPTSAFLSCILLERTFSDSEFEDSVASYMQSWLPNVPTPSEEHFKSMTVSIHFLSELASIRGKVLRTKKRAFSKMMWKMCAS</sequence>
<dbReference type="AlphaFoldDB" id="A0A9J6FII5"/>
<protein>
    <submittedName>
        <fullName evidence="2">Uncharacterized protein</fullName>
    </submittedName>
</protein>
<gene>
    <name evidence="2" type="ORF">HPB48_015216</name>
</gene>
<comment type="caution">
    <text evidence="2">The sequence shown here is derived from an EMBL/GenBank/DDBJ whole genome shotgun (WGS) entry which is preliminary data.</text>
</comment>
<proteinExistence type="predicted"/>
<feature type="region of interest" description="Disordered" evidence="1">
    <location>
        <begin position="1"/>
        <end position="68"/>
    </location>
</feature>
<name>A0A9J6FII5_HAELO</name>
<accession>A0A9J6FII5</accession>
<keyword evidence="3" id="KW-1185">Reference proteome</keyword>
<dbReference type="EMBL" id="JABSTR010000001">
    <property type="protein sequence ID" value="KAH9362821.1"/>
    <property type="molecule type" value="Genomic_DNA"/>
</dbReference>
<evidence type="ECO:0000313" key="3">
    <source>
        <dbReference type="Proteomes" id="UP000821853"/>
    </source>
</evidence>
<evidence type="ECO:0000313" key="2">
    <source>
        <dbReference type="EMBL" id="KAH9362821.1"/>
    </source>
</evidence>
<reference evidence="2 3" key="1">
    <citation type="journal article" date="2020" name="Cell">
        <title>Large-Scale Comparative Analyses of Tick Genomes Elucidate Their Genetic Diversity and Vector Capacities.</title>
        <authorList>
            <consortium name="Tick Genome and Microbiome Consortium (TIGMIC)"/>
            <person name="Jia N."/>
            <person name="Wang J."/>
            <person name="Shi W."/>
            <person name="Du L."/>
            <person name="Sun Y."/>
            <person name="Zhan W."/>
            <person name="Jiang J.F."/>
            <person name="Wang Q."/>
            <person name="Zhang B."/>
            <person name="Ji P."/>
            <person name="Bell-Sakyi L."/>
            <person name="Cui X.M."/>
            <person name="Yuan T.T."/>
            <person name="Jiang B.G."/>
            <person name="Yang W.F."/>
            <person name="Lam T.T."/>
            <person name="Chang Q.C."/>
            <person name="Ding S.J."/>
            <person name="Wang X.J."/>
            <person name="Zhu J.G."/>
            <person name="Ruan X.D."/>
            <person name="Zhao L."/>
            <person name="Wei J.T."/>
            <person name="Ye R.Z."/>
            <person name="Que T.C."/>
            <person name="Du C.H."/>
            <person name="Zhou Y.H."/>
            <person name="Cheng J.X."/>
            <person name="Dai P.F."/>
            <person name="Guo W.B."/>
            <person name="Han X.H."/>
            <person name="Huang E.J."/>
            <person name="Li L.F."/>
            <person name="Wei W."/>
            <person name="Gao Y.C."/>
            <person name="Liu J.Z."/>
            <person name="Shao H.Z."/>
            <person name="Wang X."/>
            <person name="Wang C.C."/>
            <person name="Yang T.C."/>
            <person name="Huo Q.B."/>
            <person name="Li W."/>
            <person name="Chen H.Y."/>
            <person name="Chen S.E."/>
            <person name="Zhou L.G."/>
            <person name="Ni X.B."/>
            <person name="Tian J.H."/>
            <person name="Sheng Y."/>
            <person name="Liu T."/>
            <person name="Pan Y.S."/>
            <person name="Xia L.Y."/>
            <person name="Li J."/>
            <person name="Zhao F."/>
            <person name="Cao W.C."/>
        </authorList>
    </citation>
    <scope>NUCLEOTIDE SEQUENCE [LARGE SCALE GENOMIC DNA]</scope>
    <source>
        <strain evidence="2">HaeL-2018</strain>
    </source>
</reference>
<evidence type="ECO:0000256" key="1">
    <source>
        <dbReference type="SAM" id="MobiDB-lite"/>
    </source>
</evidence>